<dbReference type="InParanoid" id="B1N3M3"/>
<dbReference type="GO" id="GO:0042274">
    <property type="term" value="P:ribosomal small subunit biogenesis"/>
    <property type="evidence" value="ECO:0007669"/>
    <property type="project" value="UniProtKB-ARBA"/>
</dbReference>
<dbReference type="FunCoup" id="B1N3M3">
    <property type="interactions" value="608"/>
</dbReference>
<dbReference type="SUPFAM" id="SSF52954">
    <property type="entry name" value="Class II aaRS ABD-related"/>
    <property type="match status" value="1"/>
</dbReference>
<feature type="domain" description="Brix" evidence="1">
    <location>
        <begin position="65"/>
        <end position="297"/>
    </location>
</feature>
<dbReference type="SMART" id="SM00879">
    <property type="entry name" value="Brix"/>
    <property type="match status" value="1"/>
</dbReference>
<reference evidence="2" key="1">
    <citation type="journal article" date="2005" name="Nature">
        <title>The genome of the protist parasite Entamoeba histolytica.</title>
        <authorList>
            <person name="Loftus B."/>
            <person name="Anderson I."/>
            <person name="Davies R."/>
            <person name="Alsmark U.C."/>
            <person name="Samuelson J."/>
            <person name="Amedeo P."/>
            <person name="Roncaglia P."/>
            <person name="Berriman M."/>
            <person name="Hirt R.P."/>
            <person name="Mann B.J."/>
            <person name="Nozaki T."/>
            <person name="Suh B."/>
            <person name="Pop M."/>
            <person name="Duchene M."/>
            <person name="Ackers J."/>
            <person name="Tannich E."/>
            <person name="Leippe M."/>
            <person name="Hofer M."/>
            <person name="Bruchhaus I."/>
            <person name="Willhoeft U."/>
            <person name="Bhattacharya A."/>
            <person name="Chillingworth T."/>
            <person name="Churcher C."/>
            <person name="Hance Z."/>
            <person name="Harris B."/>
            <person name="Harris D."/>
            <person name="Jagels K."/>
            <person name="Moule S."/>
            <person name="Mungall K."/>
            <person name="Ormond D."/>
            <person name="Squares R."/>
            <person name="Whitehead S."/>
            <person name="Quail M.A."/>
            <person name="Rabbinowitsch E."/>
            <person name="Norbertczak H."/>
            <person name="Price C."/>
            <person name="Wang Z."/>
            <person name="Guillen N."/>
            <person name="Gilchrist C."/>
            <person name="Stroup S.E."/>
            <person name="Bhattacharya S."/>
            <person name="Lohia A."/>
            <person name="Foster P.G."/>
            <person name="Sicheritz-Ponten T."/>
            <person name="Weber C."/>
            <person name="Singh U."/>
            <person name="Mukherjee C."/>
            <person name="El-Sayed N.M."/>
            <person name="Petri W.A.Jr."/>
            <person name="Clark C.G."/>
            <person name="Embley T.M."/>
            <person name="Barrell B."/>
            <person name="Fraser C.M."/>
            <person name="Hall N."/>
        </authorList>
    </citation>
    <scope>NUCLEOTIDE SEQUENCE [LARGE SCALE GENOMIC DNA]</scope>
    <source>
        <strain evidence="2">HM-1:IMSS</strain>
    </source>
</reference>
<dbReference type="VEuPathDB" id="AmoebaDB:EHI7A_175410"/>
<dbReference type="Pfam" id="PF04427">
    <property type="entry name" value="Brix"/>
    <property type="match status" value="1"/>
</dbReference>
<dbReference type="GO" id="GO:0030515">
    <property type="term" value="F:snoRNA binding"/>
    <property type="evidence" value="ECO:0000318"/>
    <property type="project" value="GO_Central"/>
</dbReference>
<evidence type="ECO:0000259" key="1">
    <source>
        <dbReference type="PROSITE" id="PS50833"/>
    </source>
</evidence>
<protein>
    <recommendedName>
        <fullName evidence="1">Brix domain-containing protein</fullName>
    </recommendedName>
</protein>
<dbReference type="GO" id="GO:0005730">
    <property type="term" value="C:nucleolus"/>
    <property type="evidence" value="ECO:0000318"/>
    <property type="project" value="GO_Central"/>
</dbReference>
<dbReference type="VEuPathDB" id="AmoebaDB:EHI7A_188660"/>
<dbReference type="STRING" id="5759.B1N3M3"/>
<dbReference type="VEuPathDB" id="AmoebaDB:KM1_293680"/>
<dbReference type="Proteomes" id="UP000001926">
    <property type="component" value="Partially assembled WGS sequence"/>
</dbReference>
<dbReference type="OrthoDB" id="10253204at2759"/>
<dbReference type="PROSITE" id="PS50833">
    <property type="entry name" value="BRIX"/>
    <property type="match status" value="1"/>
</dbReference>
<dbReference type="PANTHER" id="PTHR22734">
    <property type="entry name" value="U3 SMALL NUCLEOLAR RIBONUCLEOPROTEIN PROTEIN IMP4"/>
    <property type="match status" value="1"/>
</dbReference>
<dbReference type="GO" id="GO:0034457">
    <property type="term" value="C:Mpp10 complex"/>
    <property type="evidence" value="ECO:0000318"/>
    <property type="project" value="GO_Central"/>
</dbReference>
<accession>B1N3M3</accession>
<dbReference type="EMBL" id="DS571250">
    <property type="protein sequence ID" value="EDS89434.1"/>
    <property type="molecule type" value="Genomic_DNA"/>
</dbReference>
<dbReference type="Gene3D" id="3.40.50.10480">
    <property type="entry name" value="Probable brix-domain ribosomal biogenesis protein"/>
    <property type="match status" value="1"/>
</dbReference>
<sequence length="297" mass="33663">MEKYDKTRLDKQAIIAQTIENGTQLPAHAKEGFDVAMTRMDAEDDATRQVSTYDSEYAMAGVKDPNVFITTSKDPSSKLKEFVKEIKLIIPNSTRINRGNIQIKQLVETCRSHDVTDLIIVHENRGEPDGMIISHFPYGPTAYFGLYNVVSRHETKTSKTFSENDSSYDEVEDTFIDNGMKSGVTEVTTCLSQSHSQWNIIQPPKQFNTNPLQCVEHQKTLDYPTLEQCVQSVILNSNTKTISFETIYNQTLLQLSSKLHPEATIHYVFVVTLILANKKQYHLLNPSINQLSVKIID</sequence>
<dbReference type="GO" id="GO:0006364">
    <property type="term" value="P:rRNA processing"/>
    <property type="evidence" value="ECO:0000318"/>
    <property type="project" value="GO_Central"/>
</dbReference>
<dbReference type="HOGENOM" id="CLU_938264_0_0_1"/>
<dbReference type="VEuPathDB" id="AmoebaDB:EHI8A_244460"/>
<dbReference type="PANTHER" id="PTHR22734:SF2">
    <property type="entry name" value="U3 SMALL NUCLEOLAR RIBONUCLEOPROTEIN PROTEIN IMP4"/>
    <property type="match status" value="1"/>
</dbReference>
<dbReference type="VEuPathDB" id="AmoebaDB:EHI_195100"/>
<proteinExistence type="predicted"/>
<dbReference type="InterPro" id="IPR007109">
    <property type="entry name" value="Brix"/>
</dbReference>
<dbReference type="GO" id="GO:0005654">
    <property type="term" value="C:nucleoplasm"/>
    <property type="evidence" value="ECO:0007669"/>
    <property type="project" value="UniProtKB-ARBA"/>
</dbReference>
<dbReference type="AlphaFoldDB" id="B1N3M3"/>
<dbReference type="GO" id="GO:0032040">
    <property type="term" value="C:small-subunit processome"/>
    <property type="evidence" value="ECO:0000318"/>
    <property type="project" value="GO_Central"/>
</dbReference>
<dbReference type="InterPro" id="IPR044281">
    <property type="entry name" value="IMP4/RPF1"/>
</dbReference>
<keyword evidence="3" id="KW-1185">Reference proteome</keyword>
<gene>
    <name evidence="2" type="ORF">EHI_195100</name>
</gene>
<dbReference type="RefSeq" id="XP_001913789.1">
    <property type="nucleotide sequence ID" value="XM_001913754.1"/>
</dbReference>
<dbReference type="VEuPathDB" id="AmoebaDB:EHI5A_161260"/>
<dbReference type="GO" id="GO:0042134">
    <property type="term" value="F:rRNA primary transcript binding"/>
    <property type="evidence" value="ECO:0007669"/>
    <property type="project" value="InterPro"/>
</dbReference>
<reference evidence="2" key="2">
    <citation type="submission" date="2007-03" db="EMBL/GenBank/DDBJ databases">
        <authorList>
            <person name="Lorenzi H."/>
            <person name="Amedeo P."/>
            <person name="Inman J."/>
            <person name="Schobel S."/>
            <person name="Caler E."/>
        </authorList>
    </citation>
    <scope>GENOME REANNOTATION</scope>
    <source>
        <strain evidence="2">HM-1:IMSS</strain>
    </source>
</reference>
<organism evidence="2 3">
    <name type="scientific">Entamoeba histolytica (strain ATCC 30459 / HM-1:IMSS / ABRM)</name>
    <dbReference type="NCBI Taxonomy" id="294381"/>
    <lineage>
        <taxon>Eukaryota</taxon>
        <taxon>Amoebozoa</taxon>
        <taxon>Evosea</taxon>
        <taxon>Archamoebae</taxon>
        <taxon>Mastigamoebida</taxon>
        <taxon>Entamoebidae</taxon>
        <taxon>Entamoeba</taxon>
    </lineage>
</organism>
<evidence type="ECO:0000313" key="2">
    <source>
        <dbReference type="EMBL" id="EDS89434.1"/>
    </source>
</evidence>
<dbReference type="KEGG" id="ehi:EHI_195100"/>
<evidence type="ECO:0000313" key="3">
    <source>
        <dbReference type="Proteomes" id="UP000001926"/>
    </source>
</evidence>
<name>B1N3M3_ENTH1</name>
<dbReference type="GeneID" id="6219763"/>
<dbReference type="FunFam" id="3.40.50.10480:FF:000001">
    <property type="entry name" value="IMP4, U3 small nucleolar ribonucleoprotein"/>
    <property type="match status" value="1"/>
</dbReference>